<dbReference type="AlphaFoldDB" id="A0AAV7Q3H9"/>
<protein>
    <submittedName>
        <fullName evidence="2">Uncharacterized protein</fullName>
    </submittedName>
</protein>
<gene>
    <name evidence="2" type="ORF">NDU88_000656</name>
</gene>
<organism evidence="2 3">
    <name type="scientific">Pleurodeles waltl</name>
    <name type="common">Iberian ribbed newt</name>
    <dbReference type="NCBI Taxonomy" id="8319"/>
    <lineage>
        <taxon>Eukaryota</taxon>
        <taxon>Metazoa</taxon>
        <taxon>Chordata</taxon>
        <taxon>Craniata</taxon>
        <taxon>Vertebrata</taxon>
        <taxon>Euteleostomi</taxon>
        <taxon>Amphibia</taxon>
        <taxon>Batrachia</taxon>
        <taxon>Caudata</taxon>
        <taxon>Salamandroidea</taxon>
        <taxon>Salamandridae</taxon>
        <taxon>Pleurodelinae</taxon>
        <taxon>Pleurodeles</taxon>
    </lineage>
</organism>
<proteinExistence type="predicted"/>
<evidence type="ECO:0000313" key="2">
    <source>
        <dbReference type="EMBL" id="KAJ1134201.1"/>
    </source>
</evidence>
<dbReference type="Proteomes" id="UP001066276">
    <property type="component" value="Chromosome 6"/>
</dbReference>
<accession>A0AAV7Q3H9</accession>
<evidence type="ECO:0000256" key="1">
    <source>
        <dbReference type="SAM" id="MobiDB-lite"/>
    </source>
</evidence>
<comment type="caution">
    <text evidence="2">The sequence shown here is derived from an EMBL/GenBank/DDBJ whole genome shotgun (WGS) entry which is preliminary data.</text>
</comment>
<reference evidence="2" key="1">
    <citation type="journal article" date="2022" name="bioRxiv">
        <title>Sequencing and chromosome-scale assembly of the giantPleurodeles waltlgenome.</title>
        <authorList>
            <person name="Brown T."/>
            <person name="Elewa A."/>
            <person name="Iarovenko S."/>
            <person name="Subramanian E."/>
            <person name="Araus A.J."/>
            <person name="Petzold A."/>
            <person name="Susuki M."/>
            <person name="Suzuki K.-i.T."/>
            <person name="Hayashi T."/>
            <person name="Toyoda A."/>
            <person name="Oliveira C."/>
            <person name="Osipova E."/>
            <person name="Leigh N.D."/>
            <person name="Simon A."/>
            <person name="Yun M.H."/>
        </authorList>
    </citation>
    <scope>NUCLEOTIDE SEQUENCE</scope>
    <source>
        <strain evidence="2">20211129_DDA</strain>
        <tissue evidence="2">Liver</tissue>
    </source>
</reference>
<feature type="compositionally biased region" description="Gly residues" evidence="1">
    <location>
        <begin position="9"/>
        <end position="29"/>
    </location>
</feature>
<name>A0AAV7Q3H9_PLEWA</name>
<sequence length="124" mass="12487">MWPGRTPTSGGGAERLAAGAGGPGPGPGGTHMKRASPAQEPVSSGTDWAADVTGQRWGLILVAAVCGPGPRLSKASEILIRDSQGPDTARTVKPDLGMAAVPRHNQIEGPFAKQGGNTGCIRAP</sequence>
<feature type="region of interest" description="Disordered" evidence="1">
    <location>
        <begin position="1"/>
        <end position="49"/>
    </location>
</feature>
<keyword evidence="3" id="KW-1185">Reference proteome</keyword>
<evidence type="ECO:0000313" key="3">
    <source>
        <dbReference type="Proteomes" id="UP001066276"/>
    </source>
</evidence>
<dbReference type="EMBL" id="JANPWB010000010">
    <property type="protein sequence ID" value="KAJ1134201.1"/>
    <property type="molecule type" value="Genomic_DNA"/>
</dbReference>